<dbReference type="Proteomes" id="UP000694548">
    <property type="component" value="Chromosome sgr16"/>
</dbReference>
<dbReference type="SUPFAM" id="SSF53098">
    <property type="entry name" value="Ribonuclease H-like"/>
    <property type="match status" value="1"/>
</dbReference>
<dbReference type="GeneTree" id="ENSGT00490000044642"/>
<dbReference type="InterPro" id="IPR036397">
    <property type="entry name" value="RNaseH_sf"/>
</dbReference>
<feature type="region of interest" description="Disordered" evidence="1">
    <location>
        <begin position="187"/>
        <end position="225"/>
    </location>
</feature>
<dbReference type="GO" id="GO:0015074">
    <property type="term" value="P:DNA integration"/>
    <property type="evidence" value="ECO:0007669"/>
    <property type="project" value="InterPro"/>
</dbReference>
<dbReference type="PANTHER" id="PTHR37984">
    <property type="entry name" value="PROTEIN CBG26694"/>
    <property type="match status" value="1"/>
</dbReference>
<keyword evidence="4" id="KW-1185">Reference proteome</keyword>
<dbReference type="AlphaFoldDB" id="A0A8C6LCP7"/>
<dbReference type="InterPro" id="IPR012337">
    <property type="entry name" value="RNaseH-like_sf"/>
</dbReference>
<sequence>MRIIEDIEKTCRSCRVCAEHQDAPPKEPLHPHKVPTKVRQSLTSDMFEVNGRQFFLTVDRYSKYPVLDEIRTISSRAITQKMETCMSMFGRPDEILTDNGPQYTGQPFQDITKSWGRKHITSSPHNAKSNGFAERHVRHIKSTVKKVLEHGGNLQVVLLQIRATPIDSKLPSPAELLFGRPITTLLPSRSEPGKEAHRLQLEQRSTNMKEQHDKTSGRELPPLHPGQHVTVLHPERKTWYPATIVKKCSEPRSYIVQTPNGNQVRRCRRHLRELFRPHQGTDMEISTTETNPGERQHFSVSVKDKTDQVTDTIPQLEEEKSLEADKSMLQTRTRRGRVISRPAYYNDFV</sequence>
<dbReference type="Pfam" id="PF00665">
    <property type="entry name" value="rve"/>
    <property type="match status" value="1"/>
</dbReference>
<reference evidence="3" key="3">
    <citation type="submission" date="2025-09" db="UniProtKB">
        <authorList>
            <consortium name="Ensembl"/>
        </authorList>
    </citation>
    <scope>IDENTIFICATION</scope>
</reference>
<protein>
    <recommendedName>
        <fullName evidence="2">Integrase catalytic domain-containing protein</fullName>
    </recommendedName>
</protein>
<dbReference type="PROSITE" id="PS50994">
    <property type="entry name" value="INTEGRASE"/>
    <property type="match status" value="1"/>
</dbReference>
<evidence type="ECO:0000313" key="4">
    <source>
        <dbReference type="Proteomes" id="UP000694548"/>
    </source>
</evidence>
<evidence type="ECO:0000313" key="3">
    <source>
        <dbReference type="Ensembl" id="ENSNFUP00015018318.1"/>
    </source>
</evidence>
<reference evidence="3" key="1">
    <citation type="submission" date="2014-08" db="EMBL/GenBank/DDBJ databases">
        <authorList>
            <person name="Senf B."/>
            <person name="Petzold A."/>
            <person name="Downie B.R."/>
            <person name="Koch P."/>
            <person name="Platzer M."/>
        </authorList>
    </citation>
    <scope>NUCLEOTIDE SEQUENCE [LARGE SCALE GENOMIC DNA]</scope>
    <source>
        <strain evidence="3">GRZ</strain>
    </source>
</reference>
<feature type="domain" description="Integrase catalytic" evidence="2">
    <location>
        <begin position="31"/>
        <end position="200"/>
    </location>
</feature>
<dbReference type="InterPro" id="IPR050951">
    <property type="entry name" value="Retrovirus_Pol_polyprotein"/>
</dbReference>
<dbReference type="GO" id="GO:0003676">
    <property type="term" value="F:nucleic acid binding"/>
    <property type="evidence" value="ECO:0007669"/>
    <property type="project" value="InterPro"/>
</dbReference>
<accession>A0A8C6LCP7</accession>
<evidence type="ECO:0000256" key="1">
    <source>
        <dbReference type="SAM" id="MobiDB-lite"/>
    </source>
</evidence>
<proteinExistence type="predicted"/>
<reference evidence="3" key="2">
    <citation type="submission" date="2025-08" db="UniProtKB">
        <authorList>
            <consortium name="Ensembl"/>
        </authorList>
    </citation>
    <scope>IDENTIFICATION</scope>
</reference>
<dbReference type="PANTHER" id="PTHR37984:SF7">
    <property type="entry name" value="INTEGRASE CATALYTIC DOMAIN-CONTAINING PROTEIN"/>
    <property type="match status" value="1"/>
</dbReference>
<dbReference type="Gene3D" id="3.30.420.10">
    <property type="entry name" value="Ribonuclease H-like superfamily/Ribonuclease H"/>
    <property type="match status" value="1"/>
</dbReference>
<dbReference type="FunFam" id="3.30.420.10:FF:000063">
    <property type="entry name" value="Retrovirus-related Pol polyprotein from transposon 297-like Protein"/>
    <property type="match status" value="1"/>
</dbReference>
<dbReference type="Ensembl" id="ENSNFUT00015019145.1">
    <property type="protein sequence ID" value="ENSNFUP00015018318.1"/>
    <property type="gene ID" value="ENSNFUG00015008715.1"/>
</dbReference>
<name>A0A8C6LCP7_NOTFU</name>
<feature type="compositionally biased region" description="Basic and acidic residues" evidence="1">
    <location>
        <begin position="191"/>
        <end position="217"/>
    </location>
</feature>
<evidence type="ECO:0000259" key="2">
    <source>
        <dbReference type="PROSITE" id="PS50994"/>
    </source>
</evidence>
<dbReference type="InterPro" id="IPR001584">
    <property type="entry name" value="Integrase_cat-core"/>
</dbReference>
<organism evidence="3 4">
    <name type="scientific">Nothobranchius furzeri</name>
    <name type="common">Turquoise killifish</name>
    <dbReference type="NCBI Taxonomy" id="105023"/>
    <lineage>
        <taxon>Eukaryota</taxon>
        <taxon>Metazoa</taxon>
        <taxon>Chordata</taxon>
        <taxon>Craniata</taxon>
        <taxon>Vertebrata</taxon>
        <taxon>Euteleostomi</taxon>
        <taxon>Actinopterygii</taxon>
        <taxon>Neopterygii</taxon>
        <taxon>Teleostei</taxon>
        <taxon>Neoteleostei</taxon>
        <taxon>Acanthomorphata</taxon>
        <taxon>Ovalentaria</taxon>
        <taxon>Atherinomorphae</taxon>
        <taxon>Cyprinodontiformes</taxon>
        <taxon>Nothobranchiidae</taxon>
        <taxon>Nothobranchius</taxon>
    </lineage>
</organism>